<accession>A0ABU1WAK8</accession>
<dbReference type="RefSeq" id="WP_310060489.1">
    <property type="nucleotide sequence ID" value="NZ_JAVDVY010000001.1"/>
</dbReference>
<dbReference type="PROSITE" id="PS51208">
    <property type="entry name" value="AUTOTRANSPORTER"/>
    <property type="match status" value="1"/>
</dbReference>
<dbReference type="EMBL" id="JAVDVY010000001">
    <property type="protein sequence ID" value="MDR7134365.1"/>
    <property type="molecule type" value="Genomic_DNA"/>
</dbReference>
<evidence type="ECO:0000259" key="2">
    <source>
        <dbReference type="PROSITE" id="PS51208"/>
    </source>
</evidence>
<organism evidence="3 4">
    <name type="scientific">Lysobacter niastensis</name>
    <dbReference type="NCBI Taxonomy" id="380629"/>
    <lineage>
        <taxon>Bacteria</taxon>
        <taxon>Pseudomonadati</taxon>
        <taxon>Pseudomonadota</taxon>
        <taxon>Gammaproteobacteria</taxon>
        <taxon>Lysobacterales</taxon>
        <taxon>Lysobacteraceae</taxon>
        <taxon>Lysobacter</taxon>
    </lineage>
</organism>
<proteinExistence type="predicted"/>
<protein>
    <recommendedName>
        <fullName evidence="2">Autotransporter domain-containing protein</fullName>
    </recommendedName>
</protein>
<feature type="region of interest" description="Disordered" evidence="1">
    <location>
        <begin position="1"/>
        <end position="21"/>
    </location>
</feature>
<dbReference type="InterPro" id="IPR005546">
    <property type="entry name" value="Autotransporte_beta"/>
</dbReference>
<keyword evidence="4" id="KW-1185">Reference proteome</keyword>
<sequence length="2611" mass="257621">MNGSASNARQRQDRAHAAPKVAPVTRAIRSALAVSAAALALSAPVAGMAAGACSYDTASHAYACHGGFNQFSQTVADTNFVPPVDLTVVPGDQSPTSVNSAATGINAAWTGDVSVLSYAGTVIDTNGGVEAWDVGRVYDVTLVEGGDAFAGAAAGIHDFIAGNAFSLSGDIGIDNQADDTFAANLGDVNALMAIDNSTDISVSGYGNVFALDIFDGYSASLDNSANISADAGVGAGYWGTGAYATAVRINSMETVVSNDGGISATANADGYYARARGVYAFGYSVGPTVHNEGDIQAAAQADDGVARTSGVYSFGYAAGSTVDNAGDILASAQAHGGSAYASAINSIAYGYSGGRDATVTNTGTLSAEADADFAVALTVFNLARGRYGNAYTDNASDGKIYAEAIGDYVTAEAVNNGAVRYGSAATSNAGGIYATASGTSGARAVGVINYSTGSFATADNDGSISAMATATAGRAFAIGVENNSDLYSANTYNAGNISVHADGSAGASAAGVLSTAGKSSYVLNEAEGDIDVVANSQSGLALAFGAYVSAPEVATLLNYGDISAQANSAGWYAYSYGALILGSAAGIGLLTNGGNISADASATGGGTAFATGAYVTSEVATIFNDGSTVVSASSDGDGGMAVATGAKIYGVNSAIFSYGDLTASASANGYGSIATAAGAYSFGLLDSSVYNADDIHASASAIGGEASALGAGSIGYYFGSSASNTETGTIVAEASGDHAAATGMVNVSVVYGDAVTTNQGSISAAADGVLSATATGSYTFAPYTASVLNSGSITARADVDSGFAVAYGVNNVSNQYSYLTNETGGVIGAVANAQDGYALAMGAYVSGGNLASLNNYGAISGRSSSVNGDATAYGALVSGGYVGVGLLINGGDISADASAAGNAHATGAFVYADVATIFNDNSIAATAATVDGQAVATGAGVYGSNSAINNYGDLTASAIADAGTAIAYGADSFGYTGASFYNAADIRATASADGGLVSATGASSVGIFTALATNTGTISAEATGGEASARGLYNASAFDAITVNEGSISAVADGTLAAYGQYEAVAFGAYNLAVYYDSIVDNSGSISASASATTDISGTYGFLVAKALGAVAVSMYGYGETTITNSNSITASAETSQGYAGSWGAVSLAGVYGSASIENEGSISTYSKTDIGVADTIGAYVRSIAGTSSLVNHGDISANARAERGIVNVSVNYADATGVQLLAPYGSGEATLSNYGRIEANASNLGGIGYATGVQAYATYTSIHNAADASITATVDAELFGGAFALGVEAGGLYHVEVVNDGTITAYGHANAFDTFYGASGAGGIVVNASMQGDALVVNNGDVNAIAIAENSISWAQGGAGATGIYAYAKYDAAIVNAGDVTAIADAEFGNVAAYGVIARGKYSSHVVNEAGASIVASASVGSLQDDQNAGRASSFGTQTFRGGMEYAITYNAGSIVSHAVVTPDGSEMPIGSVATAFGSSIGYNSGIANGTINNVGSIEAAASADFGYASAYGTFVRNQDESVTTNTGDIRASASAAGGNAWAVGSYAFALHQTVTYNCDQYTCDWDNPIIEVVGGNSLIDNSGDVIATANALGGVGHSYGAVALGALTAGITNAGHISAVTDSDDALAVGALANSFYGDVTLLNSSVIGAKATGDIAGASGVVVHGAYGVQVDNTGSIVAGAYGLAATATGASLESDGTHALANAGTLGAIAKGDDVLATGVQANGFQTSLSLQNTDTISASATGTTAADAYGVLLSGTGTLAFDNSGSIVATADGANAFATAVSMEAYGSTPLTNTGTIGAIAKGGDVLAMGMQANGFQTPFTLQNTGTISASATGTTAADAYGVLLSGADSLQFDNTGSLLATADGANAFATAVSMEAYGSATLTNAGTLGAIAKGGDVLAVGVQADGIQMLQNTGTISASATGTTAADAWGLTLAGTAGIAFDNTASIVASANGASANATAVSMQNAGSNLMSNTATIGAIAKGGDAFATGLQASGFDVPSSLRNTGTISASATGTTATGAYGVLLSGTGSLQFDNTGSIVATTSGSKAFATAVSMEAYGSTSLTNTGTIAAMGNGSRVAIASGASASLSIANSGSIIGAITSGDLDDRFDNAAGASWLAVGTSNFGAGNDLIVNHGAISMNGANVGLGAGRNAFDNFGTIVAMGDNTIGMAQPFRNNGVVEFRDGAPDDVLTIVGDFAGQGTINLDVSALHKTSDHLYVGGVVNGSTSQTINVDLSTLPGAPTVDIPLAFVGGNIEAGKFALGNVRYVPYDFLTVDFSLKSQAGATAAAQDVLSLGIEVTGVNDTGSTAAALAPGAQSLLNAQIGTWRQRMGVVPRNGGDVGVAPWVRYFTQSGDVDPSHGGNFGAGGDFGFHQSNNGWELGVDTRIGEQFAVGVLLAQSEGSQRLSNGAGSDRLDGDGYGVYGTWMANAFYVDASMRWLDIDARLRYPAGELKADASATAFNVEAGFTGWSFSGINLVPQAQYTHTDVDDFSPLVAEQATFVHHGGTSSVGRLGMALDKSFDASNWVLTPYGSLNAIREFDGEFDYTVNGGLQGNTSTEGTSAMVELGLGARTGGLSITGGANWTDGGAMQSVTGGQLVVRYDW</sequence>
<evidence type="ECO:0000256" key="1">
    <source>
        <dbReference type="SAM" id="MobiDB-lite"/>
    </source>
</evidence>
<feature type="domain" description="Autotransporter" evidence="2">
    <location>
        <begin position="2344"/>
        <end position="2611"/>
    </location>
</feature>
<evidence type="ECO:0000313" key="3">
    <source>
        <dbReference type="EMBL" id="MDR7134365.1"/>
    </source>
</evidence>
<name>A0ABU1WAK8_9GAMM</name>
<evidence type="ECO:0000313" key="4">
    <source>
        <dbReference type="Proteomes" id="UP001251524"/>
    </source>
</evidence>
<gene>
    <name evidence="3" type="ORF">J2X06_001549</name>
</gene>
<dbReference type="Proteomes" id="UP001251524">
    <property type="component" value="Unassembled WGS sequence"/>
</dbReference>
<dbReference type="SMART" id="SM00869">
    <property type="entry name" value="Autotransporter"/>
    <property type="match status" value="1"/>
</dbReference>
<comment type="caution">
    <text evidence="3">The sequence shown here is derived from an EMBL/GenBank/DDBJ whole genome shotgun (WGS) entry which is preliminary data.</text>
</comment>
<reference evidence="3 4" key="1">
    <citation type="submission" date="2023-07" db="EMBL/GenBank/DDBJ databases">
        <title>Sorghum-associated microbial communities from plants grown in Nebraska, USA.</title>
        <authorList>
            <person name="Schachtman D."/>
        </authorList>
    </citation>
    <scope>NUCLEOTIDE SEQUENCE [LARGE SCALE GENOMIC DNA]</scope>
    <source>
        <strain evidence="3 4">BE198</strain>
    </source>
</reference>